<evidence type="ECO:0000256" key="3">
    <source>
        <dbReference type="ARBA" id="ARBA00022692"/>
    </source>
</evidence>
<feature type="transmembrane region" description="Helical" evidence="6">
    <location>
        <begin position="277"/>
        <end position="299"/>
    </location>
</feature>
<feature type="transmembrane region" description="Helical" evidence="6">
    <location>
        <begin position="157"/>
        <end position="180"/>
    </location>
</feature>
<feature type="transmembrane region" description="Helical" evidence="6">
    <location>
        <begin position="69"/>
        <end position="89"/>
    </location>
</feature>
<dbReference type="InterPro" id="IPR037185">
    <property type="entry name" value="EmrE-like"/>
</dbReference>
<evidence type="ECO:0000313" key="8">
    <source>
        <dbReference type="EMBL" id="MDY6486898.1"/>
    </source>
</evidence>
<feature type="transmembrane region" description="Helical" evidence="6">
    <location>
        <begin position="39"/>
        <end position="57"/>
    </location>
</feature>
<evidence type="ECO:0000313" key="9">
    <source>
        <dbReference type="Proteomes" id="UP001278995"/>
    </source>
</evidence>
<feature type="transmembrane region" description="Helical" evidence="6">
    <location>
        <begin position="12"/>
        <end position="33"/>
    </location>
</feature>
<name>A0AB35UWS6_9GAMM</name>
<dbReference type="EMBL" id="JAXHPL010000029">
    <property type="protein sequence ID" value="MDY6486898.1"/>
    <property type="molecule type" value="Genomic_DNA"/>
</dbReference>
<protein>
    <submittedName>
        <fullName evidence="8">DMT family transporter</fullName>
    </submittedName>
</protein>
<dbReference type="GO" id="GO:0005886">
    <property type="term" value="C:plasma membrane"/>
    <property type="evidence" value="ECO:0007669"/>
    <property type="project" value="UniProtKB-SubCell"/>
</dbReference>
<dbReference type="AlphaFoldDB" id="A0AB35UWS6"/>
<dbReference type="SUPFAM" id="SSF103481">
    <property type="entry name" value="Multidrug resistance efflux transporter EmrE"/>
    <property type="match status" value="2"/>
</dbReference>
<feature type="transmembrane region" description="Helical" evidence="6">
    <location>
        <begin position="126"/>
        <end position="145"/>
    </location>
</feature>
<feature type="domain" description="EamA" evidence="7">
    <location>
        <begin position="14"/>
        <end position="143"/>
    </location>
</feature>
<dbReference type="Pfam" id="PF00892">
    <property type="entry name" value="EamA"/>
    <property type="match status" value="2"/>
</dbReference>
<comment type="caution">
    <text evidence="8">The sequence shown here is derived from an EMBL/GenBank/DDBJ whole genome shotgun (WGS) entry which is preliminary data.</text>
</comment>
<feature type="transmembrane region" description="Helical" evidence="6">
    <location>
        <begin position="251"/>
        <end position="271"/>
    </location>
</feature>
<dbReference type="InterPro" id="IPR050638">
    <property type="entry name" value="AA-Vitamin_Transporters"/>
</dbReference>
<evidence type="ECO:0000256" key="2">
    <source>
        <dbReference type="ARBA" id="ARBA00022475"/>
    </source>
</evidence>
<dbReference type="PANTHER" id="PTHR32322">
    <property type="entry name" value="INNER MEMBRANE TRANSPORTER"/>
    <property type="match status" value="1"/>
</dbReference>
<keyword evidence="4 6" id="KW-1133">Transmembrane helix</keyword>
<keyword evidence="2" id="KW-1003">Cell membrane</keyword>
<dbReference type="InterPro" id="IPR000620">
    <property type="entry name" value="EamA_dom"/>
</dbReference>
<proteinExistence type="predicted"/>
<evidence type="ECO:0000256" key="5">
    <source>
        <dbReference type="ARBA" id="ARBA00023136"/>
    </source>
</evidence>
<gene>
    <name evidence="8" type="ORF">SKM51_06750</name>
</gene>
<dbReference type="Proteomes" id="UP001278995">
    <property type="component" value="Unassembled WGS sequence"/>
</dbReference>
<sequence length="310" mass="34430">MELRKPLDAQASGLMVILCIVWGIQQVVLKIAAPDISPIMQIAIRSGLAAILVYPLIKLEQGTHLYSKEYLLPGILVAFLFSAEFVFVAEALRFTSASHTVVLLYTAPIFVALGLHWKLPSERLSVIQWGGIFIAFSGIVLSFMGREQKVGVDLQQVLFGDVLALSAGIMWAFTTIALRLTKLGDAHPTQTLFYQLVGGCLFLLPVAYFTGQTVIHWTVLTLSSLAFHVLIMSFFSLLLWFWLLRKYLANGLGVFSFLTPIFGMVFGVVFLNESIETNFILGTLLVMAGVFIVTLHQWVKRSLAFPKSLR</sequence>
<feature type="transmembrane region" description="Helical" evidence="6">
    <location>
        <begin position="192"/>
        <end position="211"/>
    </location>
</feature>
<feature type="transmembrane region" description="Helical" evidence="6">
    <location>
        <begin position="217"/>
        <end position="244"/>
    </location>
</feature>
<organism evidence="8 9">
    <name type="scientific">Acinetobacter faecalis</name>
    <dbReference type="NCBI Taxonomy" id="2665161"/>
    <lineage>
        <taxon>Bacteria</taxon>
        <taxon>Pseudomonadati</taxon>
        <taxon>Pseudomonadota</taxon>
        <taxon>Gammaproteobacteria</taxon>
        <taxon>Moraxellales</taxon>
        <taxon>Moraxellaceae</taxon>
        <taxon>Acinetobacter</taxon>
    </lineage>
</organism>
<evidence type="ECO:0000256" key="6">
    <source>
        <dbReference type="SAM" id="Phobius"/>
    </source>
</evidence>
<accession>A0AB35UWS6</accession>
<feature type="domain" description="EamA" evidence="7">
    <location>
        <begin position="159"/>
        <end position="294"/>
    </location>
</feature>
<keyword evidence="3 6" id="KW-0812">Transmembrane</keyword>
<keyword evidence="5 6" id="KW-0472">Membrane</keyword>
<evidence type="ECO:0000259" key="7">
    <source>
        <dbReference type="Pfam" id="PF00892"/>
    </source>
</evidence>
<dbReference type="RefSeq" id="WP_171501334.1">
    <property type="nucleotide sequence ID" value="NZ_JAXHPI010000021.1"/>
</dbReference>
<feature type="transmembrane region" description="Helical" evidence="6">
    <location>
        <begin position="101"/>
        <end position="119"/>
    </location>
</feature>
<comment type="subcellular location">
    <subcellularLocation>
        <location evidence="1">Cell membrane</location>
        <topology evidence="1">Multi-pass membrane protein</topology>
    </subcellularLocation>
</comment>
<evidence type="ECO:0000256" key="1">
    <source>
        <dbReference type="ARBA" id="ARBA00004651"/>
    </source>
</evidence>
<dbReference type="PANTHER" id="PTHR32322:SF18">
    <property type="entry name" value="S-ADENOSYLMETHIONINE_S-ADENOSYLHOMOCYSTEINE TRANSPORTER"/>
    <property type="match status" value="1"/>
</dbReference>
<reference evidence="8 9" key="1">
    <citation type="submission" date="2023-11" db="EMBL/GenBank/DDBJ databases">
        <title>The common occurrence of Acinetobacte faecalis in cattle feces and its emended description.</title>
        <authorList>
            <person name="Kyselkova M."/>
            <person name="Xanthopoulou K."/>
            <person name="Shestivska V."/>
            <person name="Spanelova P."/>
            <person name="Maixnerova M."/>
            <person name="Higgins P.G."/>
            <person name="Nemec A."/>
        </authorList>
    </citation>
    <scope>NUCLEOTIDE SEQUENCE [LARGE SCALE GENOMIC DNA]</scope>
    <source>
        <strain evidence="8 9">ANC 7483</strain>
    </source>
</reference>
<evidence type="ECO:0000256" key="4">
    <source>
        <dbReference type="ARBA" id="ARBA00022989"/>
    </source>
</evidence>